<keyword evidence="3" id="KW-0574">Periplasm</keyword>
<dbReference type="SUPFAM" id="SSF48230">
    <property type="entry name" value="Chondroitin AC/alginate lyase"/>
    <property type="match status" value="1"/>
</dbReference>
<dbReference type="Gene3D" id="2.70.98.70">
    <property type="match status" value="1"/>
</dbReference>
<dbReference type="Pfam" id="PF18962">
    <property type="entry name" value="Por_Secre_tail"/>
    <property type="match status" value="1"/>
</dbReference>
<dbReference type="NCBIfam" id="TIGR04183">
    <property type="entry name" value="Por_Secre_tail"/>
    <property type="match status" value="1"/>
</dbReference>
<keyword evidence="9" id="KW-1185">Reference proteome</keyword>
<evidence type="ECO:0000256" key="2">
    <source>
        <dbReference type="ARBA" id="ARBA00022729"/>
    </source>
</evidence>
<gene>
    <name evidence="8" type="ORF">ACFPIB_09900</name>
</gene>
<reference evidence="9" key="1">
    <citation type="journal article" date="2019" name="Int. J. Syst. Evol. Microbiol.">
        <title>The Global Catalogue of Microorganisms (GCM) 10K type strain sequencing project: providing services to taxonomists for standard genome sequencing and annotation.</title>
        <authorList>
            <consortium name="The Broad Institute Genomics Platform"/>
            <consortium name="The Broad Institute Genome Sequencing Center for Infectious Disease"/>
            <person name="Wu L."/>
            <person name="Ma J."/>
        </authorList>
    </citation>
    <scope>NUCLEOTIDE SEQUENCE [LARGE SCALE GENOMIC DNA]</scope>
    <source>
        <strain evidence="9">KACC 12602</strain>
    </source>
</reference>
<feature type="chain" id="PRO_5045613930" evidence="5">
    <location>
        <begin position="25"/>
        <end position="976"/>
    </location>
</feature>
<feature type="domain" description="Heparinase II/III-like C-terminal" evidence="6">
    <location>
        <begin position="393"/>
        <end position="601"/>
    </location>
</feature>
<proteinExistence type="predicted"/>
<feature type="domain" description="Secretion system C-terminal sorting" evidence="7">
    <location>
        <begin position="899"/>
        <end position="972"/>
    </location>
</feature>
<evidence type="ECO:0000256" key="5">
    <source>
        <dbReference type="SAM" id="SignalP"/>
    </source>
</evidence>
<evidence type="ECO:0000313" key="8">
    <source>
        <dbReference type="EMBL" id="MFC5270923.1"/>
    </source>
</evidence>
<comment type="caution">
    <text evidence="8">The sequence shown here is derived from an EMBL/GenBank/DDBJ whole genome shotgun (WGS) entry which is preliminary data.</text>
</comment>
<keyword evidence="4" id="KW-0456">Lyase</keyword>
<evidence type="ECO:0000256" key="4">
    <source>
        <dbReference type="ARBA" id="ARBA00023239"/>
    </source>
</evidence>
<dbReference type="InterPro" id="IPR026444">
    <property type="entry name" value="Secre_tail"/>
</dbReference>
<dbReference type="Gene3D" id="1.50.10.100">
    <property type="entry name" value="Chondroitin AC/alginate lyase"/>
    <property type="match status" value="1"/>
</dbReference>
<protein>
    <submittedName>
        <fullName evidence="8">T9SS type A sorting domain-containing protein</fullName>
    </submittedName>
</protein>
<accession>A0ABW0E963</accession>
<dbReference type="Pfam" id="PF07940">
    <property type="entry name" value="Hepar_II_III_C"/>
    <property type="match status" value="1"/>
</dbReference>
<dbReference type="EMBL" id="JBHSKT010000005">
    <property type="protein sequence ID" value="MFC5270923.1"/>
    <property type="molecule type" value="Genomic_DNA"/>
</dbReference>
<dbReference type="InterPro" id="IPR008929">
    <property type="entry name" value="Chondroitin_lyas"/>
</dbReference>
<dbReference type="PANTHER" id="PTHR39210">
    <property type="entry name" value="HEPARIN-SULFATE LYASE"/>
    <property type="match status" value="1"/>
</dbReference>
<dbReference type="RefSeq" id="WP_378017292.1">
    <property type="nucleotide sequence ID" value="NZ_JBHSKT010000005.1"/>
</dbReference>
<evidence type="ECO:0000259" key="7">
    <source>
        <dbReference type="Pfam" id="PF18962"/>
    </source>
</evidence>
<comment type="subcellular location">
    <subcellularLocation>
        <location evidence="1">Periplasm</location>
    </subcellularLocation>
</comment>
<feature type="signal peptide" evidence="5">
    <location>
        <begin position="1"/>
        <end position="24"/>
    </location>
</feature>
<evidence type="ECO:0000256" key="1">
    <source>
        <dbReference type="ARBA" id="ARBA00004418"/>
    </source>
</evidence>
<sequence>MPLKIFTRLSFFLFLYSVSANIFAQGSWQPSAADLSFPRTLMKASEIPGVKQSLQDPARLEIYTSVYNWAMVTPPASNTTDTERRLRARSAKNAAFVRIMNLKPSANNTLDTLTAPERAQLETNIIALLNSLNTAADPFWSYEKWQWRSKELIDYLIAYDLLRGAGVPETNLSTAKNQLQQFAGNLYKNGSGFVGNINNNHLFMTAAALGMSGIVLNDMNSANAWQQPLNWISIGIYNIDNAMWRNAARQSEPGIVAGYAEGPYYFKYAMENCLPFFRAFGNFLPDSTYSFTWNGSTRQIRNPYFDPNYDLLYQWMTDIAMPDGRLPALEDSYIDMAMPELALTGKPQFVKDFYPQNMEPAQLKSLNQQLDGTVDLRANYLAANINPAPQTEKTLTSFPEAGNLVFRSGSGFTGNYLHLYGKNGRALSNSGGHNHGDASSFILYSQGQLLALDAGYLNYNRRAEVGNASNHNLILVDGNGPQIGTSGAPNDAEAFIENTFETQALGYGEVRTTYSGANITRKTINVRGEYYLMADFISAAAPHNFTWQLHGFGLENGAAAQGTFTENAANHEGTWQKNGVSLKAHVTASGGATTYSKTASAHEITYNQAQDHTAFLVQKDNVSATQFLAALQPYTVSTAATSTLSLPNMAGLTNVSAGFTDIAFTQADTVLQTVTTNILPEPVKADANFTLFSVDNAGAFAQLFLQNGTTLFYGTEKIIESSRRANITWSQNAPNEFQGYVNKAATLNVSVAQQPNSVSGQNLTSWTYDATNQTLQATFSQPSDFQYKVAPAPLPVEMVGFWAEKVNNKVKLSWQTASEKNSKLFRVQRSADARNWKTIGEKTAQGHSSSLTTYEYIDLPDFSGLVYYRLAQEDLDGTLSFSAVKVVAFEKPISGTLQLYPNPAAQQLFLKLETLETETAQIRISDLAGREVLNTKKQLQAGENKVSCGIEKLPAGFYVLSVQTKNQTQQARFVKR</sequence>
<name>A0ABW0E963_9BACT</name>
<dbReference type="InterPro" id="IPR012480">
    <property type="entry name" value="Hepar_II_III_C"/>
</dbReference>
<evidence type="ECO:0000313" key="9">
    <source>
        <dbReference type="Proteomes" id="UP001596161"/>
    </source>
</evidence>
<evidence type="ECO:0000259" key="6">
    <source>
        <dbReference type="Pfam" id="PF07940"/>
    </source>
</evidence>
<organism evidence="8 9">
    <name type="scientific">Adhaeribacter terreus</name>
    <dbReference type="NCBI Taxonomy" id="529703"/>
    <lineage>
        <taxon>Bacteria</taxon>
        <taxon>Pseudomonadati</taxon>
        <taxon>Bacteroidota</taxon>
        <taxon>Cytophagia</taxon>
        <taxon>Cytophagales</taxon>
        <taxon>Hymenobacteraceae</taxon>
        <taxon>Adhaeribacter</taxon>
    </lineage>
</organism>
<evidence type="ECO:0000256" key="3">
    <source>
        <dbReference type="ARBA" id="ARBA00022764"/>
    </source>
</evidence>
<dbReference type="Proteomes" id="UP001596161">
    <property type="component" value="Unassembled WGS sequence"/>
</dbReference>
<keyword evidence="2 5" id="KW-0732">Signal</keyword>
<dbReference type="PANTHER" id="PTHR39210:SF1">
    <property type="entry name" value="HEPARIN-SULFATE LYASE"/>
    <property type="match status" value="1"/>
</dbReference>